<evidence type="ECO:0000313" key="3">
    <source>
        <dbReference type="Proteomes" id="UP001314263"/>
    </source>
</evidence>
<keyword evidence="3" id="KW-1185">Reference proteome</keyword>
<dbReference type="EMBL" id="CAUYUE010000003">
    <property type="protein sequence ID" value="CAK0757505.1"/>
    <property type="molecule type" value="Genomic_DNA"/>
</dbReference>
<feature type="compositionally biased region" description="Low complexity" evidence="1">
    <location>
        <begin position="2194"/>
        <end position="2209"/>
    </location>
</feature>
<proteinExistence type="predicted"/>
<feature type="compositionally biased region" description="Basic residues" evidence="1">
    <location>
        <begin position="1450"/>
        <end position="1459"/>
    </location>
</feature>
<feature type="region of interest" description="Disordered" evidence="1">
    <location>
        <begin position="1872"/>
        <end position="2085"/>
    </location>
</feature>
<feature type="region of interest" description="Disordered" evidence="1">
    <location>
        <begin position="1022"/>
        <end position="1076"/>
    </location>
</feature>
<feature type="compositionally biased region" description="Polar residues" evidence="1">
    <location>
        <begin position="2049"/>
        <end position="2065"/>
    </location>
</feature>
<name>A0AAV1HWH7_9CHLO</name>
<feature type="compositionally biased region" description="Polar residues" evidence="1">
    <location>
        <begin position="2210"/>
        <end position="2226"/>
    </location>
</feature>
<feature type="compositionally biased region" description="Polar residues" evidence="1">
    <location>
        <begin position="1518"/>
        <end position="1534"/>
    </location>
</feature>
<feature type="compositionally biased region" description="Low complexity" evidence="1">
    <location>
        <begin position="1142"/>
        <end position="1157"/>
    </location>
</feature>
<feature type="region of interest" description="Disordered" evidence="1">
    <location>
        <begin position="412"/>
        <end position="497"/>
    </location>
</feature>
<evidence type="ECO:0000313" key="2">
    <source>
        <dbReference type="EMBL" id="CAK0757505.1"/>
    </source>
</evidence>
<feature type="region of interest" description="Disordered" evidence="1">
    <location>
        <begin position="1188"/>
        <end position="1223"/>
    </location>
</feature>
<feature type="region of interest" description="Disordered" evidence="1">
    <location>
        <begin position="2356"/>
        <end position="2441"/>
    </location>
</feature>
<feature type="region of interest" description="Disordered" evidence="1">
    <location>
        <begin position="1821"/>
        <end position="1850"/>
    </location>
</feature>
<feature type="compositionally biased region" description="Basic and acidic residues" evidence="1">
    <location>
        <begin position="2152"/>
        <end position="2162"/>
    </location>
</feature>
<feature type="region of interest" description="Disordered" evidence="1">
    <location>
        <begin position="1249"/>
        <end position="1269"/>
    </location>
</feature>
<feature type="compositionally biased region" description="Basic residues" evidence="1">
    <location>
        <begin position="421"/>
        <end position="442"/>
    </location>
</feature>
<feature type="compositionally biased region" description="Low complexity" evidence="1">
    <location>
        <begin position="1403"/>
        <end position="1414"/>
    </location>
</feature>
<feature type="region of interest" description="Disordered" evidence="1">
    <location>
        <begin position="1677"/>
        <end position="1704"/>
    </location>
</feature>
<feature type="compositionally biased region" description="Polar residues" evidence="1">
    <location>
        <begin position="1941"/>
        <end position="1950"/>
    </location>
</feature>
<feature type="compositionally biased region" description="Polar residues" evidence="1">
    <location>
        <begin position="746"/>
        <end position="765"/>
    </location>
</feature>
<feature type="compositionally biased region" description="Low complexity" evidence="1">
    <location>
        <begin position="1963"/>
        <end position="1974"/>
    </location>
</feature>
<feature type="compositionally biased region" description="Basic and acidic residues" evidence="1">
    <location>
        <begin position="882"/>
        <end position="900"/>
    </location>
</feature>
<protein>
    <submittedName>
        <fullName evidence="2">Uncharacterized protein</fullName>
    </submittedName>
</protein>
<feature type="compositionally biased region" description="Polar residues" evidence="1">
    <location>
        <begin position="867"/>
        <end position="876"/>
    </location>
</feature>
<feature type="region of interest" description="Disordered" evidence="1">
    <location>
        <begin position="824"/>
        <end position="944"/>
    </location>
</feature>
<feature type="region of interest" description="Disordered" evidence="1">
    <location>
        <begin position="2113"/>
        <end position="2318"/>
    </location>
</feature>
<feature type="region of interest" description="Disordered" evidence="1">
    <location>
        <begin position="1316"/>
        <end position="1361"/>
    </location>
</feature>
<gene>
    <name evidence="2" type="ORF">CVIRNUC_002545</name>
</gene>
<evidence type="ECO:0000256" key="1">
    <source>
        <dbReference type="SAM" id="MobiDB-lite"/>
    </source>
</evidence>
<feature type="region of interest" description="Disordered" evidence="1">
    <location>
        <begin position="1376"/>
        <end position="1540"/>
    </location>
</feature>
<reference evidence="2 3" key="1">
    <citation type="submission" date="2023-10" db="EMBL/GenBank/DDBJ databases">
        <authorList>
            <person name="Maclean D."/>
            <person name="Macfadyen A."/>
        </authorList>
    </citation>
    <scope>NUCLEOTIDE SEQUENCE [LARGE SCALE GENOMIC DNA]</scope>
</reference>
<dbReference type="Proteomes" id="UP001314263">
    <property type="component" value="Unassembled WGS sequence"/>
</dbReference>
<organism evidence="2 3">
    <name type="scientific">Coccomyxa viridis</name>
    <dbReference type="NCBI Taxonomy" id="1274662"/>
    <lineage>
        <taxon>Eukaryota</taxon>
        <taxon>Viridiplantae</taxon>
        <taxon>Chlorophyta</taxon>
        <taxon>core chlorophytes</taxon>
        <taxon>Trebouxiophyceae</taxon>
        <taxon>Trebouxiophyceae incertae sedis</taxon>
        <taxon>Coccomyxaceae</taxon>
        <taxon>Coccomyxa</taxon>
    </lineage>
</organism>
<feature type="compositionally biased region" description="Low complexity" evidence="1">
    <location>
        <begin position="1189"/>
        <end position="1199"/>
    </location>
</feature>
<sequence length="2652" mass="277032">MDLCFLIDISPFLEDVEGSRNAAYIAIASLLYKAVQENYSARWGYKFIDSRSEPHSFESRYKSVAGYADVEFPAGSPLAKGGQDLEAVSPASIKRFMAVLDRLMDPAILSALAPHFTGSSSGCQGLGRLHCIQKYFALLETYFTTGSTSGGEGQGPKRPGVTFVLSSAPKSAMGLLYFLDADEKGTDVAREDVWALLQAAAKPELRKVFAAMGMRPCWLDTGSEEALYQQPPAEPEYWRIGVRNLKASDQRYRYGLLWGAERNGYRVRFDDEAESIWVPRGTHRFDWVQPDCTTHTKKAQKEAAERGTYREASCGEDVLDALNRLLSETLSPAGDCGQALFGQKAFSSAAAVSQSWQGLIGSNAAVTASAATLPFMAELGSGEMTGTALLEGLYAHMQTSAPELEGANRAMHEGGVAHRAKDIKKKRIMERKNAKRGAKGPKPRPGSATQLERGLCAPKQLPQKAASRVADSLASAEPSPQLGKRDHVTADQPELELPAAETLEWAKREYEECLAASSATMTPAAAAEMHRKVASIVAMVVHSLKRDDMDAVKIYKELEARESTFPKHVLCTRLEQVQQGFRQGVLTAMLLQDPYDLGEKYDVGRDETEGHKAARRNEQLLQLFMYLHVLASDDIGVQAEGDFAEDTNELFSELSISLFGQPMTTQDILVAEIQPHFGKILPSIVEGLEATCGLREVSLESVSLGPPPPSTARPAGSDLQQASGCGSIDLAGTVPSSGAARRKRGTSQAGNQSGGSVSRNASCVSEPSRGTGAALHATHMTARSSGALQQQQHLRAALIGKKGARTRMAPLVSIAGMAKVSIAEMQRKSRKQRRKPAAGTAAGARGHVSQSCASAPLSATPEDQRTDATNGLLTPQSRRKRTPEDVHHLESIPETAERPACRTLQADPTSLRQPCFGGLAGNGGGQPESSPVHSDDTSNIPAAPLLPQNWLGAQQQQRRKPKQAHKAQQPLMELPLPRSATLTAQAAPALPQSDDTVEDSERAHLMQQGLSVQLLVQLPPCSKGASQANRAGSPARGNVEAADPDQPAQQCSLPDAPTAPATRAHAGAATMAATEQGAAGSRREIILCTPVAAAAHIAEPMSQRTRAKTALAPGSAAARRKIHPEAVADAGDLAAVVTRAQAGPAPPAGQVGQQGSPLGEAPQQDASCGYNDWDADLEAALRHSDRHALAAAAKGQQAKVTSQNRQRAEAAGKAIASADSSAPVRDAATAAARSRSALAAAVTSAAAACPNQPEEAPQGQAASPAPQRPAITPHRAMHWRGGPLIIEEATREPAQANAVQSNCPLGVAVGAHVVRSQEAQHPPAEAQSDRLSDAVSEDSLPAKRQLATAKPAESDCPSGLVGDPSMAFVGLGGLVRDVQGDQGPRSPRQAREPDIPQAEDEPAATAAAHAHGLSATGGLGAQESPAPRKKQSGRQQSGAAEPDAPDSLRRSSRQRRPSRHGLSASLQPCGVSTSARPPESRKAPGQRAGIAALHGAQPPQHTSGLSGTVPATPKRQETTAVPSGTWTHVGTPPSQGQAAGYESYGAAAGMLRSKASGACHLAPAELSAPAQQAPSAAAAAPASNAPISAVARQQVPALDASISGKPAPRAEAGSEGFALHSLSLPSVQAEGAISALAAAELSLALQPSLDAGMALSPLPVLLTAGLVLSTHSGQASQQLTGRAAEEGSLGYPQGATSSQPHSADGTCSAEVCMAVRSGQGLQLSQQQAPEKPTGAPLQVPDIHAAVAVQPGAEQEPSTKDSMEVHYHEALHKPVHQAAVTPCEGAQVTFDASTTVAAQHGADQSPGADTTAMPEFDTAVRQPEQQGAQDPPEQPHQEEPVSLSEMPACLPPQPAAVVGLAHLEVAVLEEANQDAAEPASSGRLMLSMRSGRGQERACRQAAESPLPALPDSFTAQLPASGKVERTFSRRQSVALSDRSASKSRLPSTSQPAGGATLDKRRPELALGAGTSAALSPPQPTEFRSDATLSGPIPDSAPWHGAQSSLADTAAPASPESHPAPAQQPRGTFGEGSAAASELQGRPLQPRDTGTGRSSRQPSTKRIQPTKQGKRPGAAAGARIASGRQQAIKSGLGCSRCRFAPKGCSKCWQKPAAAVGQKAAKQANKPTVVQAHASAAQPEPEVPFKDLSSQGQSERTDTAPRAESLEQPVCIQQAPESSQGLIQSVSEPCGAEPTIAEQLQQAELKAQPLQASSRAATGQLDQAHTSTGAEPPADFPSRILESLPGLQLQEGAAASASIAPCSDAVASQRQPEPCLETAQQGDSHLARQHSGVAQLQAVPASGSPMESDVMGFSPGISDQHCMSALPQTKQKRKRMSERDWIAEQGEGMGGFGLQMMATPAAAKDQRKSSSKKRPAMIESVQAQLQARKARKTEQRCTAAGGLASIEEQQQEQPTPYHDCMPGSDGEDPSDAAALPEDSGEAWNGMIAEELASQPSRAWLLPDDETGGACEAACNSTPAPPKQSACAAKTMSPTYLQRRSARGVCPAEALSTPSRVPAGAAPDSRRTAQEPDAACTISLSADGQDNETAEPAAKKQAKAAGPRNAAQEASARAQLRQAGADLKAMKARDASQRRRVSTSSWATEETGGTGCTVSKGSRGTARRAVSRAQAKQRERAAAANGMAKARMSCPSRRSR</sequence>
<feature type="region of interest" description="Disordered" evidence="1">
    <location>
        <begin position="1142"/>
        <end position="1170"/>
    </location>
</feature>
<feature type="compositionally biased region" description="Polar residues" evidence="1">
    <location>
        <begin position="1464"/>
        <end position="1475"/>
    </location>
</feature>
<feature type="compositionally biased region" description="Low complexity" evidence="1">
    <location>
        <begin position="2069"/>
        <end position="2085"/>
    </location>
</feature>
<feature type="compositionally biased region" description="Polar residues" evidence="1">
    <location>
        <begin position="927"/>
        <end position="940"/>
    </location>
</feature>
<accession>A0AAV1HWH7</accession>
<feature type="region of interest" description="Disordered" evidence="1">
    <location>
        <begin position="700"/>
        <end position="773"/>
    </location>
</feature>
<feature type="compositionally biased region" description="Low complexity" evidence="1">
    <location>
        <begin position="1054"/>
        <end position="1076"/>
    </location>
</feature>
<feature type="compositionally biased region" description="Basic and acidic residues" evidence="1">
    <location>
        <begin position="2580"/>
        <end position="2589"/>
    </location>
</feature>
<comment type="caution">
    <text evidence="2">The sequence shown here is derived from an EMBL/GenBank/DDBJ whole genome shotgun (WGS) entry which is preliminary data.</text>
</comment>
<feature type="compositionally biased region" description="Polar residues" evidence="1">
    <location>
        <begin position="2172"/>
        <end position="2184"/>
    </location>
</feature>
<feature type="compositionally biased region" description="Low complexity" evidence="1">
    <location>
        <begin position="2008"/>
        <end position="2023"/>
    </location>
</feature>
<feature type="region of interest" description="Disordered" evidence="1">
    <location>
        <begin position="2503"/>
        <end position="2652"/>
    </location>
</feature>